<comment type="caution">
    <text evidence="1">The sequence shown here is derived from an EMBL/GenBank/DDBJ whole genome shotgun (WGS) entry which is preliminary data.</text>
</comment>
<dbReference type="AlphaFoldDB" id="A0A1V4K2W6"/>
<dbReference type="Proteomes" id="UP000190648">
    <property type="component" value="Unassembled WGS sequence"/>
</dbReference>
<proteinExistence type="predicted"/>
<dbReference type="EMBL" id="LSYS01005108">
    <property type="protein sequence ID" value="OPJ78802.1"/>
    <property type="molecule type" value="Genomic_DNA"/>
</dbReference>
<evidence type="ECO:0000313" key="2">
    <source>
        <dbReference type="Proteomes" id="UP000190648"/>
    </source>
</evidence>
<keyword evidence="2" id="KW-1185">Reference proteome</keyword>
<organism evidence="1 2">
    <name type="scientific">Patagioenas fasciata monilis</name>
    <dbReference type="NCBI Taxonomy" id="372326"/>
    <lineage>
        <taxon>Eukaryota</taxon>
        <taxon>Metazoa</taxon>
        <taxon>Chordata</taxon>
        <taxon>Craniata</taxon>
        <taxon>Vertebrata</taxon>
        <taxon>Euteleostomi</taxon>
        <taxon>Archelosauria</taxon>
        <taxon>Archosauria</taxon>
        <taxon>Dinosauria</taxon>
        <taxon>Saurischia</taxon>
        <taxon>Theropoda</taxon>
        <taxon>Coelurosauria</taxon>
        <taxon>Aves</taxon>
        <taxon>Neognathae</taxon>
        <taxon>Neoaves</taxon>
        <taxon>Columbimorphae</taxon>
        <taxon>Columbiformes</taxon>
        <taxon>Columbidae</taxon>
        <taxon>Patagioenas</taxon>
    </lineage>
</organism>
<name>A0A1V4K2W6_PATFA</name>
<protein>
    <submittedName>
        <fullName evidence="1">Uncharacterized protein</fullName>
    </submittedName>
</protein>
<sequence>MDVSGSSRLEPRARSNCSTKGRCDFSDQGCYECGLNINPNVKEQELTEELLGGDLNNQKLKKGDRRKFPLDYLVLVGNTGTRILICWDVLRRKIWQRHQTKSCSARPGSKPDWLICKARGLFSSPCGHFGLQQFRGVIPD</sequence>
<reference evidence="1 2" key="1">
    <citation type="submission" date="2016-02" db="EMBL/GenBank/DDBJ databases">
        <title>Band-tailed pigeon sequencing and assembly.</title>
        <authorList>
            <person name="Soares A.E."/>
            <person name="Novak B.J."/>
            <person name="Rice E.S."/>
            <person name="O'Connell B."/>
            <person name="Chang D."/>
            <person name="Weber S."/>
            <person name="Shapiro B."/>
        </authorList>
    </citation>
    <scope>NUCLEOTIDE SEQUENCE [LARGE SCALE GENOMIC DNA]</scope>
    <source>
        <strain evidence="1">BTP2013</strain>
        <tissue evidence="1">Blood</tissue>
    </source>
</reference>
<evidence type="ECO:0000313" key="1">
    <source>
        <dbReference type="EMBL" id="OPJ78802.1"/>
    </source>
</evidence>
<gene>
    <name evidence="1" type="ORF">AV530_003556</name>
</gene>
<accession>A0A1V4K2W6</accession>